<feature type="transmembrane region" description="Helical" evidence="6">
    <location>
        <begin position="81"/>
        <end position="104"/>
    </location>
</feature>
<accession>A0A4S2G2F6</accession>
<proteinExistence type="predicted"/>
<dbReference type="Pfam" id="PF01943">
    <property type="entry name" value="Polysacc_synt"/>
    <property type="match status" value="1"/>
</dbReference>
<dbReference type="RefSeq" id="WP_123475929.1">
    <property type="nucleotide sequence ID" value="NZ_CALDAO010000065.1"/>
</dbReference>
<sequence>MAGVKSLAKDTAIYGVSSIVGRFLNWCLVPLYTRLFPEDMYGVVTYVYSIVALTLIILTYGMETGFFRFANHERYSNPDEVYSTSLTSLGFTSTLFFALVLLFLEPVSRAMECGGHESYVWMMALAVAIDAYSCIPFAYLRYKKRPVRFAMLKLVNIGLNIVLNIFFLLICPWLMRVAPGWVEWFYVADFGIGYIFLSNLIASAVTLLMLLPDIVRIPLKFNGRLLREMLAYSFPLLVLGIAGIMNQTLDKILYPVLATSDAMAGLGIYGANYKIAIVMVMFIQAFRFAYEPFIFSQSRERGDNKLQAYRDAMKYFVIFALFIFLGVMYYLDILRYFVRPDYWAGLKVVPVIMAAEFFFGIFFNLSLWYKLTDKTVWGTWFSLLGLAVTVVLNVLLVPRYGYMGCAWAAFCCYGVMMLASYFVGNAKYPIGYNVGRLIFYVGLAGVLYPLGCCIELGAHWADFIYRGALLAVYVFVVMRREHLSPAMIIPRKAHR</sequence>
<feature type="transmembrane region" description="Helical" evidence="6">
    <location>
        <begin position="45"/>
        <end position="69"/>
    </location>
</feature>
<evidence type="ECO:0000256" key="6">
    <source>
        <dbReference type="SAM" id="Phobius"/>
    </source>
</evidence>
<evidence type="ECO:0000256" key="2">
    <source>
        <dbReference type="ARBA" id="ARBA00022475"/>
    </source>
</evidence>
<feature type="transmembrane region" description="Helical" evidence="6">
    <location>
        <begin position="311"/>
        <end position="331"/>
    </location>
</feature>
<feature type="transmembrane region" description="Helical" evidence="6">
    <location>
        <begin position="187"/>
        <end position="210"/>
    </location>
</feature>
<feature type="transmembrane region" description="Helical" evidence="6">
    <location>
        <begin position="154"/>
        <end position="175"/>
    </location>
</feature>
<feature type="transmembrane region" description="Helical" evidence="6">
    <location>
        <begin position="376"/>
        <end position="395"/>
    </location>
</feature>
<feature type="transmembrane region" description="Helical" evidence="6">
    <location>
        <begin position="119"/>
        <end position="142"/>
    </location>
</feature>
<comment type="caution">
    <text evidence="7">The sequence shown here is derived from an EMBL/GenBank/DDBJ whole genome shotgun (WGS) entry which is preliminary data.</text>
</comment>
<keyword evidence="2" id="KW-1003">Cell membrane</keyword>
<dbReference type="PANTHER" id="PTHR30250">
    <property type="entry name" value="PST FAMILY PREDICTED COLANIC ACID TRANSPORTER"/>
    <property type="match status" value="1"/>
</dbReference>
<dbReference type="AlphaFoldDB" id="A0A4S2G2F6"/>
<keyword evidence="5 6" id="KW-0472">Membrane</keyword>
<dbReference type="InterPro" id="IPR002797">
    <property type="entry name" value="Polysacc_synth"/>
</dbReference>
<evidence type="ECO:0000313" key="7">
    <source>
        <dbReference type="EMBL" id="TGY75901.1"/>
    </source>
</evidence>
<dbReference type="GO" id="GO:0005886">
    <property type="term" value="C:plasma membrane"/>
    <property type="evidence" value="ECO:0007669"/>
    <property type="project" value="UniProtKB-SubCell"/>
</dbReference>
<organism evidence="7 8">
    <name type="scientific">Muribaculum intestinale</name>
    <dbReference type="NCBI Taxonomy" id="1796646"/>
    <lineage>
        <taxon>Bacteria</taxon>
        <taxon>Pseudomonadati</taxon>
        <taxon>Bacteroidota</taxon>
        <taxon>Bacteroidia</taxon>
        <taxon>Bacteroidales</taxon>
        <taxon>Muribaculaceae</taxon>
        <taxon>Muribaculum</taxon>
    </lineage>
</organism>
<evidence type="ECO:0000256" key="5">
    <source>
        <dbReference type="ARBA" id="ARBA00023136"/>
    </source>
</evidence>
<feature type="transmembrane region" description="Helical" evidence="6">
    <location>
        <begin position="401"/>
        <end position="425"/>
    </location>
</feature>
<feature type="transmembrane region" description="Helical" evidence="6">
    <location>
        <begin position="463"/>
        <end position="478"/>
    </location>
</feature>
<keyword evidence="3 6" id="KW-0812">Transmembrane</keyword>
<keyword evidence="4 6" id="KW-1133">Transmembrane helix</keyword>
<evidence type="ECO:0000256" key="4">
    <source>
        <dbReference type="ARBA" id="ARBA00022989"/>
    </source>
</evidence>
<dbReference type="InterPro" id="IPR050833">
    <property type="entry name" value="Poly_Biosynth_Transport"/>
</dbReference>
<gene>
    <name evidence="7" type="ORF">E5333_02580</name>
</gene>
<evidence type="ECO:0000313" key="8">
    <source>
        <dbReference type="Proteomes" id="UP000306630"/>
    </source>
</evidence>
<protein>
    <submittedName>
        <fullName evidence="7">Lipopolysaccharide biosynthesis protein</fullName>
    </submittedName>
</protein>
<feature type="transmembrane region" description="Helical" evidence="6">
    <location>
        <begin position="269"/>
        <end position="290"/>
    </location>
</feature>
<dbReference type="PANTHER" id="PTHR30250:SF11">
    <property type="entry name" value="O-ANTIGEN TRANSPORTER-RELATED"/>
    <property type="match status" value="1"/>
</dbReference>
<reference evidence="7 8" key="1">
    <citation type="submission" date="2019-04" db="EMBL/GenBank/DDBJ databases">
        <title>Microbes associate with the intestines of laboratory mice.</title>
        <authorList>
            <person name="Navarre W."/>
            <person name="Wong E."/>
            <person name="Huang K."/>
            <person name="Tropini C."/>
            <person name="Ng K."/>
            <person name="Yu B."/>
        </authorList>
    </citation>
    <scope>NUCLEOTIDE SEQUENCE [LARGE SCALE GENOMIC DNA]</scope>
    <source>
        <strain evidence="7 8">NM06_A21</strain>
    </source>
</reference>
<evidence type="ECO:0000256" key="3">
    <source>
        <dbReference type="ARBA" id="ARBA00022692"/>
    </source>
</evidence>
<feature type="transmembrane region" description="Helical" evidence="6">
    <location>
        <begin position="230"/>
        <end position="249"/>
    </location>
</feature>
<evidence type="ECO:0000256" key="1">
    <source>
        <dbReference type="ARBA" id="ARBA00004651"/>
    </source>
</evidence>
<dbReference type="EMBL" id="SRYD01000007">
    <property type="protein sequence ID" value="TGY75901.1"/>
    <property type="molecule type" value="Genomic_DNA"/>
</dbReference>
<name>A0A4S2G2F6_9BACT</name>
<feature type="transmembrane region" description="Helical" evidence="6">
    <location>
        <begin position="437"/>
        <end position="457"/>
    </location>
</feature>
<comment type="subcellular location">
    <subcellularLocation>
        <location evidence="1">Cell membrane</location>
        <topology evidence="1">Multi-pass membrane protein</topology>
    </subcellularLocation>
</comment>
<feature type="transmembrane region" description="Helical" evidence="6">
    <location>
        <begin position="351"/>
        <end position="369"/>
    </location>
</feature>
<dbReference type="Proteomes" id="UP000306630">
    <property type="component" value="Unassembled WGS sequence"/>
</dbReference>
<feature type="transmembrane region" description="Helical" evidence="6">
    <location>
        <begin position="12"/>
        <end position="33"/>
    </location>
</feature>